<name>A0A1F7VD76_9BACT</name>
<keyword evidence="2" id="KW-0964">Secreted</keyword>
<dbReference type="EMBL" id="MGER01000029">
    <property type="protein sequence ID" value="OGL88476.1"/>
    <property type="molecule type" value="Genomic_DNA"/>
</dbReference>
<evidence type="ECO:0000313" key="5">
    <source>
        <dbReference type="EMBL" id="OGL88476.1"/>
    </source>
</evidence>
<dbReference type="InterPro" id="IPR033764">
    <property type="entry name" value="Sdr_B"/>
</dbReference>
<dbReference type="PANTHER" id="PTHR23303:SF15">
    <property type="entry name" value="COLOSSIN-A"/>
    <property type="match status" value="1"/>
</dbReference>
<accession>A0A1F7VD76</accession>
<keyword evidence="3" id="KW-0732">Signal</keyword>
<organism evidence="5 6">
    <name type="scientific">Candidatus Uhrbacteria bacterium RIFCSPLOWO2_02_FULL_49_11</name>
    <dbReference type="NCBI Taxonomy" id="1802409"/>
    <lineage>
        <taxon>Bacteria</taxon>
        <taxon>Candidatus Uhriibacteriota</taxon>
    </lineage>
</organism>
<dbReference type="SUPFAM" id="SSF117074">
    <property type="entry name" value="Hypothetical protein PA1324"/>
    <property type="match status" value="3"/>
</dbReference>
<evidence type="ECO:0000256" key="3">
    <source>
        <dbReference type="ARBA" id="ARBA00022729"/>
    </source>
</evidence>
<evidence type="ECO:0000259" key="4">
    <source>
        <dbReference type="Pfam" id="PF17210"/>
    </source>
</evidence>
<protein>
    <recommendedName>
        <fullName evidence="4">SD-repeat containing protein B domain-containing protein</fullName>
    </recommendedName>
</protein>
<dbReference type="GO" id="GO:0005576">
    <property type="term" value="C:extracellular region"/>
    <property type="evidence" value="ECO:0007669"/>
    <property type="project" value="UniProtKB-SubCell"/>
</dbReference>
<evidence type="ECO:0000256" key="1">
    <source>
        <dbReference type="ARBA" id="ARBA00004613"/>
    </source>
</evidence>
<evidence type="ECO:0000256" key="2">
    <source>
        <dbReference type="ARBA" id="ARBA00022525"/>
    </source>
</evidence>
<dbReference type="Pfam" id="PF17210">
    <property type="entry name" value="SdrD_B"/>
    <property type="match status" value="2"/>
</dbReference>
<dbReference type="InterPro" id="IPR013783">
    <property type="entry name" value="Ig-like_fold"/>
</dbReference>
<comment type="caution">
    <text evidence="5">The sequence shown here is derived from an EMBL/GenBank/DDBJ whole genome shotgun (WGS) entry which is preliminary data.</text>
</comment>
<evidence type="ECO:0000313" key="6">
    <source>
        <dbReference type="Proteomes" id="UP000178264"/>
    </source>
</evidence>
<proteinExistence type="predicted"/>
<dbReference type="PANTHER" id="PTHR23303">
    <property type="entry name" value="CARBOXYPEPTIDASE REGULATORY REGION-CONTAINING"/>
    <property type="match status" value="1"/>
</dbReference>
<dbReference type="InterPro" id="IPR051417">
    <property type="entry name" value="SDr/BOS_complex"/>
</dbReference>
<dbReference type="AlphaFoldDB" id="A0A1F7VD76"/>
<gene>
    <name evidence="5" type="ORF">A3I42_03315</name>
</gene>
<sequence length="277" mass="30386">MTYLTNPDGTYSFTDLVPGEYFVEELPQTNWSKSEPAAAGYTVTISTSGQTELLNFGNWRLGALYGMKFRDVNGNGVKDAGELGMGGWTITLNPGGITTVTAPDGTYAFSNLVPGIYELTETMKPGWWQTLPGDTGIQEVFVRSGENLGSVDFGNFQLGKIVGAKYNDRNKNKRYDPTLGEAGLQGWRIQLINLQNGQQQYTTTGAGGLYEFADLKPGRYLVREVLQPKWIPSNPASGVYNSVSISVSGEVQTRDFLNYQITAPTLPVITIPTIRRR</sequence>
<dbReference type="Gene3D" id="2.60.40.10">
    <property type="entry name" value="Immunoglobulins"/>
    <property type="match status" value="3"/>
</dbReference>
<reference evidence="5 6" key="1">
    <citation type="journal article" date="2016" name="Nat. Commun.">
        <title>Thousands of microbial genomes shed light on interconnected biogeochemical processes in an aquifer system.</title>
        <authorList>
            <person name="Anantharaman K."/>
            <person name="Brown C.T."/>
            <person name="Hug L.A."/>
            <person name="Sharon I."/>
            <person name="Castelle C.J."/>
            <person name="Probst A.J."/>
            <person name="Thomas B.C."/>
            <person name="Singh A."/>
            <person name="Wilkins M.J."/>
            <person name="Karaoz U."/>
            <person name="Brodie E.L."/>
            <person name="Williams K.H."/>
            <person name="Hubbard S.S."/>
            <person name="Banfield J.F."/>
        </authorList>
    </citation>
    <scope>NUCLEOTIDE SEQUENCE [LARGE SCALE GENOMIC DNA]</scope>
</reference>
<feature type="domain" description="SD-repeat containing protein B" evidence="4">
    <location>
        <begin position="69"/>
        <end position="132"/>
    </location>
</feature>
<dbReference type="Proteomes" id="UP000178264">
    <property type="component" value="Unassembled WGS sequence"/>
</dbReference>
<feature type="domain" description="SD-repeat containing protein B" evidence="4">
    <location>
        <begin position="166"/>
        <end position="238"/>
    </location>
</feature>
<comment type="subcellular location">
    <subcellularLocation>
        <location evidence="1">Secreted</location>
    </subcellularLocation>
</comment>